<evidence type="ECO:0000313" key="1">
    <source>
        <dbReference type="EMBL" id="QHI97241.1"/>
    </source>
</evidence>
<dbReference type="KEGG" id="xyk:GT347_04155"/>
<dbReference type="AlphaFoldDB" id="A0A857J2F2"/>
<dbReference type="RefSeq" id="WP_160550759.1">
    <property type="nucleotide sequence ID" value="NZ_CP047650.1"/>
</dbReference>
<reference evidence="1 2" key="1">
    <citation type="submission" date="2020-01" db="EMBL/GenBank/DDBJ databases">
        <title>Genome sequencing of strain KACC 21265.</title>
        <authorList>
            <person name="Heo J."/>
            <person name="Kim S.-J."/>
            <person name="Kim J.-S."/>
            <person name="Hong S.-B."/>
            <person name="Kwon S.-W."/>
        </authorList>
    </citation>
    <scope>NUCLEOTIDE SEQUENCE [LARGE SCALE GENOMIC DNA]</scope>
    <source>
        <strain evidence="1 2">KACC 21265</strain>
    </source>
</reference>
<name>A0A857J2F2_9BURK</name>
<accession>A0A857J2F2</accession>
<dbReference type="EMBL" id="CP047650">
    <property type="protein sequence ID" value="QHI97241.1"/>
    <property type="molecule type" value="Genomic_DNA"/>
</dbReference>
<proteinExistence type="predicted"/>
<protein>
    <submittedName>
        <fullName evidence="1">Uncharacterized protein</fullName>
    </submittedName>
</protein>
<keyword evidence="2" id="KW-1185">Reference proteome</keyword>
<sequence length="341" mass="35533">MTASTRLRLGSVVTTLQGFAVHDFGLGSNSLFVSLMFPLENQLVVTGGLSTDDAGHQSASLSAARTFDAESQGYLRSVAVGVSRSVDSGEGGASASGGYGSATASVQGQWGPLAQSSNLSWSGHGGGTAASTSLSTAYALTREGISFTRDGSSPVGLQLFNDNGGTAGVSVLNRSEEVQKVKVDGRNFEVPARSTRLLPRSPGRVGELLASPGPVAEDGAAPPSAYLDRGNVRVLTIVEGFWAIESFFLQDASGASVALSPERSYKAEGREIVRMYPDRQLRSLVYESRDDSPELTRFITVKGFDAPLRCSAGAAALADGDQASSYRPIRMNCQPAPAAGR</sequence>
<organism evidence="1 2">
    <name type="scientific">Xylophilus rhododendri</name>
    <dbReference type="NCBI Taxonomy" id="2697032"/>
    <lineage>
        <taxon>Bacteria</taxon>
        <taxon>Pseudomonadati</taxon>
        <taxon>Pseudomonadota</taxon>
        <taxon>Betaproteobacteria</taxon>
        <taxon>Burkholderiales</taxon>
        <taxon>Xylophilus</taxon>
    </lineage>
</organism>
<dbReference type="Proteomes" id="UP000464787">
    <property type="component" value="Chromosome"/>
</dbReference>
<gene>
    <name evidence="1" type="ORF">GT347_04155</name>
</gene>
<evidence type="ECO:0000313" key="2">
    <source>
        <dbReference type="Proteomes" id="UP000464787"/>
    </source>
</evidence>